<name>A0A0P7X3U4_9HYPH</name>
<evidence type="ECO:0000313" key="3">
    <source>
        <dbReference type="EMBL" id="SCC82096.1"/>
    </source>
</evidence>
<dbReference type="AlphaFoldDB" id="A0A0P7X3U4"/>
<dbReference type="Proteomes" id="UP000182800">
    <property type="component" value="Unassembled WGS sequence"/>
</dbReference>
<reference evidence="2 4" key="1">
    <citation type="submission" date="2015-09" db="EMBL/GenBank/DDBJ databases">
        <title>Identification and resolution of microdiversity through metagenomic sequencing of parallel consortia.</title>
        <authorList>
            <person name="Nelson W.C."/>
            <person name="Romine M.F."/>
            <person name="Lindemann S.R."/>
        </authorList>
    </citation>
    <scope>NUCLEOTIDE SEQUENCE [LARGE SCALE GENOMIC DNA]</scope>
    <source>
        <strain evidence="2">HL-109</strain>
    </source>
</reference>
<proteinExistence type="predicted"/>
<dbReference type="Pfam" id="PF13614">
    <property type="entry name" value="AAA_31"/>
    <property type="match status" value="1"/>
</dbReference>
<dbReference type="STRING" id="1653334.GA0071312_3072"/>
<evidence type="ECO:0000313" key="5">
    <source>
        <dbReference type="Proteomes" id="UP000182800"/>
    </source>
</evidence>
<dbReference type="SUPFAM" id="SSF52540">
    <property type="entry name" value="P-loop containing nucleoside triphosphate hydrolases"/>
    <property type="match status" value="1"/>
</dbReference>
<protein>
    <submittedName>
        <fullName evidence="2 3">CobQ/CobB/MinD/ParA nucleotide binding domain</fullName>
    </submittedName>
</protein>
<dbReference type="InterPro" id="IPR025669">
    <property type="entry name" value="AAA_dom"/>
</dbReference>
<organism evidence="2 4">
    <name type="scientific">Saliniramus fredricksonii</name>
    <dbReference type="NCBI Taxonomy" id="1653334"/>
    <lineage>
        <taxon>Bacteria</taxon>
        <taxon>Pseudomonadati</taxon>
        <taxon>Pseudomonadota</taxon>
        <taxon>Alphaproteobacteria</taxon>
        <taxon>Hyphomicrobiales</taxon>
        <taxon>Salinarimonadaceae</taxon>
        <taxon>Saliniramus</taxon>
    </lineage>
</organism>
<dbReference type="EMBL" id="LJSX01000031">
    <property type="protein sequence ID" value="KPQ09259.1"/>
    <property type="molecule type" value="Genomic_DNA"/>
</dbReference>
<dbReference type="RefSeq" id="WP_074445655.1">
    <property type="nucleotide sequence ID" value="NZ_FMBM01000002.1"/>
</dbReference>
<keyword evidence="5" id="KW-1185">Reference proteome</keyword>
<dbReference type="PANTHER" id="PTHR13696:SF52">
    <property type="entry name" value="PARA FAMILY PROTEIN CT_582"/>
    <property type="match status" value="1"/>
</dbReference>
<dbReference type="OrthoDB" id="9804460at2"/>
<evidence type="ECO:0000259" key="1">
    <source>
        <dbReference type="Pfam" id="PF13614"/>
    </source>
</evidence>
<feature type="domain" description="AAA" evidence="1">
    <location>
        <begin position="1"/>
        <end position="196"/>
    </location>
</feature>
<reference evidence="3 5" key="2">
    <citation type="submission" date="2016-08" db="EMBL/GenBank/DDBJ databases">
        <authorList>
            <person name="Varghese N."/>
            <person name="Submissions Spin"/>
        </authorList>
    </citation>
    <scope>NUCLEOTIDE SEQUENCE [LARGE SCALE GENOMIC DNA]</scope>
    <source>
        <strain evidence="3 5">HL-109</strain>
    </source>
</reference>
<dbReference type="Proteomes" id="UP000050497">
    <property type="component" value="Unassembled WGS sequence"/>
</dbReference>
<dbReference type="PATRIC" id="fig|1653334.4.peg.825"/>
<evidence type="ECO:0000313" key="2">
    <source>
        <dbReference type="EMBL" id="KPQ09259.1"/>
    </source>
</evidence>
<gene>
    <name evidence="3" type="ORF">GA0071312_3072</name>
    <name evidence="2" type="ORF">HLUCCO17_15610</name>
</gene>
<sequence>MKSITFFNNKGGVGKTTLLCNLAAYFATEMHMNVLVIDADPQCNATQYMFDDKHLSYLYDETSTFTIYSVVRPLAQGRGYSKEVKIQRSKNFGVDVIPGDPRLALTEDLLARDWGSATSGDTRGIRTSVLFLELLQRYKHYDLVFFDVGPSLGSINRAVLLGSDYFLSPMSTDIFSLKAIENIATWFADWTKKWKSGLENSDADEGDIPVYIPESVTFLGYVTQQYMAKKDTTGNRRPVSAYEKIISQVDNIIRENFHGGINLLHDEQNYNLGTIPNLFSLIPLSQSSRKPIFSLASGDGVRGAHFAKVKDSKVIFSEISRQILNNLEEK</sequence>
<comment type="caution">
    <text evidence="2">The sequence shown here is derived from an EMBL/GenBank/DDBJ whole genome shotgun (WGS) entry which is preliminary data.</text>
</comment>
<dbReference type="EMBL" id="FMBM01000002">
    <property type="protein sequence ID" value="SCC82096.1"/>
    <property type="molecule type" value="Genomic_DNA"/>
</dbReference>
<dbReference type="InterPro" id="IPR027417">
    <property type="entry name" value="P-loop_NTPase"/>
</dbReference>
<dbReference type="CDD" id="cd02042">
    <property type="entry name" value="ParAB_family"/>
    <property type="match status" value="1"/>
</dbReference>
<dbReference type="PANTHER" id="PTHR13696">
    <property type="entry name" value="P-LOOP CONTAINING NUCLEOSIDE TRIPHOSPHATE HYDROLASE"/>
    <property type="match status" value="1"/>
</dbReference>
<dbReference type="InterPro" id="IPR050678">
    <property type="entry name" value="DNA_Partitioning_ATPase"/>
</dbReference>
<accession>A0A0P7X3U4</accession>
<dbReference type="Gene3D" id="3.40.50.300">
    <property type="entry name" value="P-loop containing nucleotide triphosphate hydrolases"/>
    <property type="match status" value="1"/>
</dbReference>
<evidence type="ECO:0000313" key="4">
    <source>
        <dbReference type="Proteomes" id="UP000050497"/>
    </source>
</evidence>